<sequence length="55" mass="6123">MNGEKKKHAGKKIALIHGYSPIQYMRRTTCVSGQMGLAVSLMGGDAWNFFRVSHL</sequence>
<name>A0A5K7YT75_9BACT</name>
<evidence type="ECO:0000313" key="1">
    <source>
        <dbReference type="EMBL" id="BBO71293.1"/>
    </source>
</evidence>
<organism evidence="1 2">
    <name type="scientific">Desulfosarcina alkanivorans</name>
    <dbReference type="NCBI Taxonomy" id="571177"/>
    <lineage>
        <taxon>Bacteria</taxon>
        <taxon>Pseudomonadati</taxon>
        <taxon>Thermodesulfobacteriota</taxon>
        <taxon>Desulfobacteria</taxon>
        <taxon>Desulfobacterales</taxon>
        <taxon>Desulfosarcinaceae</taxon>
        <taxon>Desulfosarcina</taxon>
    </lineage>
</organism>
<protein>
    <submittedName>
        <fullName evidence="1">Uncharacterized protein</fullName>
    </submittedName>
</protein>
<evidence type="ECO:0000313" key="2">
    <source>
        <dbReference type="Proteomes" id="UP000427906"/>
    </source>
</evidence>
<dbReference type="EMBL" id="AP021874">
    <property type="protein sequence ID" value="BBO71293.1"/>
    <property type="molecule type" value="Genomic_DNA"/>
</dbReference>
<dbReference type="AlphaFoldDB" id="A0A5K7YT75"/>
<keyword evidence="2" id="KW-1185">Reference proteome</keyword>
<reference evidence="1 2" key="1">
    <citation type="submission" date="2019-11" db="EMBL/GenBank/DDBJ databases">
        <title>Comparative genomics of hydrocarbon-degrading Desulfosarcina strains.</title>
        <authorList>
            <person name="Watanabe M."/>
            <person name="Kojima H."/>
            <person name="Fukui M."/>
        </authorList>
    </citation>
    <scope>NUCLEOTIDE SEQUENCE [LARGE SCALE GENOMIC DNA]</scope>
    <source>
        <strain evidence="1 2">PL12</strain>
    </source>
</reference>
<dbReference type="Proteomes" id="UP000427906">
    <property type="component" value="Chromosome"/>
</dbReference>
<dbReference type="KEGG" id="dalk:DSCA_52230"/>
<proteinExistence type="predicted"/>
<gene>
    <name evidence="1" type="ORF">DSCA_52230</name>
</gene>
<accession>A0A5K7YT75</accession>